<evidence type="ECO:0000313" key="10">
    <source>
        <dbReference type="EMBL" id="HCO69569.1"/>
    </source>
</evidence>
<feature type="transmembrane region" description="Helical" evidence="8">
    <location>
        <begin position="256"/>
        <end position="277"/>
    </location>
</feature>
<feature type="domain" description="ABC transmembrane type-1" evidence="9">
    <location>
        <begin position="92"/>
        <end position="277"/>
    </location>
</feature>
<keyword evidence="2 8" id="KW-0813">Transport</keyword>
<dbReference type="InterPro" id="IPR025966">
    <property type="entry name" value="OppC_N"/>
</dbReference>
<accession>A0A3D3TLI7</accession>
<evidence type="ECO:0000256" key="5">
    <source>
        <dbReference type="ARBA" id="ARBA00022989"/>
    </source>
</evidence>
<evidence type="ECO:0000256" key="1">
    <source>
        <dbReference type="ARBA" id="ARBA00004651"/>
    </source>
</evidence>
<feature type="transmembrane region" description="Helical" evidence="8">
    <location>
        <begin position="90"/>
        <end position="116"/>
    </location>
</feature>
<keyword evidence="5 8" id="KW-1133">Transmembrane helix</keyword>
<dbReference type="AlphaFoldDB" id="A0A3D3TLI7"/>
<evidence type="ECO:0000259" key="9">
    <source>
        <dbReference type="PROSITE" id="PS50928"/>
    </source>
</evidence>
<gene>
    <name evidence="10" type="ORF">DIT26_03145</name>
</gene>
<feature type="transmembrane region" description="Helical" evidence="8">
    <location>
        <begin position="27"/>
        <end position="49"/>
    </location>
</feature>
<evidence type="ECO:0000256" key="7">
    <source>
        <dbReference type="ARBA" id="ARBA00024202"/>
    </source>
</evidence>
<evidence type="ECO:0000256" key="8">
    <source>
        <dbReference type="RuleBase" id="RU363032"/>
    </source>
</evidence>
<dbReference type="InterPro" id="IPR053385">
    <property type="entry name" value="ABC_transport_permease"/>
</dbReference>
<dbReference type="InterPro" id="IPR035906">
    <property type="entry name" value="MetI-like_sf"/>
</dbReference>
<comment type="subcellular location">
    <subcellularLocation>
        <location evidence="1 8">Cell membrane</location>
        <topology evidence="1 8">Multi-pass membrane protein</topology>
    </subcellularLocation>
</comment>
<evidence type="ECO:0000256" key="2">
    <source>
        <dbReference type="ARBA" id="ARBA00022448"/>
    </source>
</evidence>
<dbReference type="Gene3D" id="1.10.3720.10">
    <property type="entry name" value="MetI-like"/>
    <property type="match status" value="1"/>
</dbReference>
<dbReference type="CDD" id="cd06261">
    <property type="entry name" value="TM_PBP2"/>
    <property type="match status" value="1"/>
</dbReference>
<sequence length="290" mass="32021">MEKTVKVSKPFMDDLKHTVFLWRKSRLTMIGSAIILVFLLMAAFAPLIAPYDPVQQNLQIKLQAPSWQHLFGTDQFGRDIFSRVIMGSRIALWIIFLVSVISGSIGIIVGVTAGYFGGIVDEVLMRITDMFLAFPSLVLAMAFAAMLGPNLTNTIIAISVVTWTTYARLSRAEATKVKSQPYIEAIRAAGGGNLRIMFLHVLPMCISPVLVQLTLRMGTIILTAASLGFLGLGVQPPTPEWGAMVSDGRNYLIDQWWISTFPGIFIAFVVLGFNLLGDGIRDMLDPRLRR</sequence>
<dbReference type="Proteomes" id="UP000264215">
    <property type="component" value="Unassembled WGS sequence"/>
</dbReference>
<dbReference type="PROSITE" id="PS50928">
    <property type="entry name" value="ABC_TM1"/>
    <property type="match status" value="1"/>
</dbReference>
<organism evidence="10 11">
    <name type="scientific">Mesotoga infera</name>
    <dbReference type="NCBI Taxonomy" id="1236046"/>
    <lineage>
        <taxon>Bacteria</taxon>
        <taxon>Thermotogati</taxon>
        <taxon>Thermotogota</taxon>
        <taxon>Thermotogae</taxon>
        <taxon>Kosmotogales</taxon>
        <taxon>Kosmotogaceae</taxon>
        <taxon>Mesotoga</taxon>
    </lineage>
</organism>
<evidence type="ECO:0000256" key="6">
    <source>
        <dbReference type="ARBA" id="ARBA00023136"/>
    </source>
</evidence>
<dbReference type="Pfam" id="PF12911">
    <property type="entry name" value="OppC_N"/>
    <property type="match status" value="1"/>
</dbReference>
<reference evidence="10 11" key="1">
    <citation type="journal article" date="2018" name="Nat. Biotechnol.">
        <title>A standardized bacterial taxonomy based on genome phylogeny substantially revises the tree of life.</title>
        <authorList>
            <person name="Parks D.H."/>
            <person name="Chuvochina M."/>
            <person name="Waite D.W."/>
            <person name="Rinke C."/>
            <person name="Skarshewski A."/>
            <person name="Chaumeil P.A."/>
            <person name="Hugenholtz P."/>
        </authorList>
    </citation>
    <scope>NUCLEOTIDE SEQUENCE [LARGE SCALE GENOMIC DNA]</scope>
    <source>
        <strain evidence="10">UBA9905</strain>
    </source>
</reference>
<dbReference type="Pfam" id="PF00528">
    <property type="entry name" value="BPD_transp_1"/>
    <property type="match status" value="1"/>
</dbReference>
<evidence type="ECO:0000313" key="11">
    <source>
        <dbReference type="Proteomes" id="UP000264215"/>
    </source>
</evidence>
<proteinExistence type="inferred from homology"/>
<feature type="transmembrane region" description="Helical" evidence="8">
    <location>
        <begin position="213"/>
        <end position="236"/>
    </location>
</feature>
<dbReference type="PANTHER" id="PTHR43386">
    <property type="entry name" value="OLIGOPEPTIDE TRANSPORT SYSTEM PERMEASE PROTEIN APPC"/>
    <property type="match status" value="1"/>
</dbReference>
<dbReference type="InterPro" id="IPR050366">
    <property type="entry name" value="BP-dependent_transpt_permease"/>
</dbReference>
<dbReference type="EMBL" id="DQBS01000074">
    <property type="protein sequence ID" value="HCO69569.1"/>
    <property type="molecule type" value="Genomic_DNA"/>
</dbReference>
<dbReference type="NCBIfam" id="NF045474">
    <property type="entry name" value="Opp2C"/>
    <property type="match status" value="1"/>
</dbReference>
<comment type="caution">
    <text evidence="10">The sequence shown here is derived from an EMBL/GenBank/DDBJ whole genome shotgun (WGS) entry which is preliminary data.</text>
</comment>
<dbReference type="GO" id="GO:0005886">
    <property type="term" value="C:plasma membrane"/>
    <property type="evidence" value="ECO:0007669"/>
    <property type="project" value="UniProtKB-SubCell"/>
</dbReference>
<keyword evidence="4 8" id="KW-0812">Transmembrane</keyword>
<keyword evidence="3" id="KW-1003">Cell membrane</keyword>
<dbReference type="InterPro" id="IPR000515">
    <property type="entry name" value="MetI-like"/>
</dbReference>
<protein>
    <submittedName>
        <fullName evidence="10">D,D-dipeptide ABC transporter permease</fullName>
    </submittedName>
</protein>
<evidence type="ECO:0000256" key="4">
    <source>
        <dbReference type="ARBA" id="ARBA00022692"/>
    </source>
</evidence>
<dbReference type="PANTHER" id="PTHR43386:SF1">
    <property type="entry name" value="D,D-DIPEPTIDE TRANSPORT SYSTEM PERMEASE PROTEIN DDPC-RELATED"/>
    <property type="match status" value="1"/>
</dbReference>
<name>A0A3D3TLI7_9BACT</name>
<comment type="similarity">
    <text evidence="7">Belongs to the binding-protein-dependent transport system permease family. OppBC subfamily.</text>
</comment>
<evidence type="ECO:0000256" key="3">
    <source>
        <dbReference type="ARBA" id="ARBA00022475"/>
    </source>
</evidence>
<dbReference type="GO" id="GO:0055085">
    <property type="term" value="P:transmembrane transport"/>
    <property type="evidence" value="ECO:0007669"/>
    <property type="project" value="InterPro"/>
</dbReference>
<dbReference type="SUPFAM" id="SSF161098">
    <property type="entry name" value="MetI-like"/>
    <property type="match status" value="1"/>
</dbReference>
<keyword evidence="6 8" id="KW-0472">Membrane</keyword>